<name>A0ABS8NA90_9CLOT</name>
<dbReference type="PRINTS" id="PR00455">
    <property type="entry name" value="HTHTETR"/>
</dbReference>
<sequence length="191" mass="21402">MSAKRRLNTETILNTAAELVEENGLENVSLLQVAEKLGVKSPSLYNHFSGFKELSLGIARLAISRLGDTIRSAAVGRSKGDALMTIALAYRKFARENPELYKAILRFPAYNDRSIQEAGHAVVHILYQVMESYHYSKEKTIHFVRGFRSALHGFVSLEEVGFFQSTEADVDKSFEQLVSCLISTLNTREDN</sequence>
<dbReference type="SUPFAM" id="SSF46689">
    <property type="entry name" value="Homeodomain-like"/>
    <property type="match status" value="1"/>
</dbReference>
<feature type="DNA-binding region" description="H-T-H motif" evidence="4">
    <location>
        <begin position="29"/>
        <end position="48"/>
    </location>
</feature>
<dbReference type="Proteomes" id="UP001165422">
    <property type="component" value="Unassembled WGS sequence"/>
</dbReference>
<accession>A0ABS8NA90</accession>
<evidence type="ECO:0000256" key="2">
    <source>
        <dbReference type="ARBA" id="ARBA00023125"/>
    </source>
</evidence>
<dbReference type="PANTHER" id="PTHR30055">
    <property type="entry name" value="HTH-TYPE TRANSCRIPTIONAL REGULATOR RUTR"/>
    <property type="match status" value="1"/>
</dbReference>
<organism evidence="6 7">
    <name type="scientific">Clostridium aromativorans</name>
    <dbReference type="NCBI Taxonomy" id="2836848"/>
    <lineage>
        <taxon>Bacteria</taxon>
        <taxon>Bacillati</taxon>
        <taxon>Bacillota</taxon>
        <taxon>Clostridia</taxon>
        <taxon>Eubacteriales</taxon>
        <taxon>Clostridiaceae</taxon>
        <taxon>Clostridium</taxon>
    </lineage>
</organism>
<dbReference type="RefSeq" id="WP_150358653.1">
    <property type="nucleotide sequence ID" value="NZ_JAJJPB010000016.1"/>
</dbReference>
<evidence type="ECO:0000256" key="4">
    <source>
        <dbReference type="PROSITE-ProRule" id="PRU00335"/>
    </source>
</evidence>
<dbReference type="InterPro" id="IPR050109">
    <property type="entry name" value="HTH-type_TetR-like_transc_reg"/>
</dbReference>
<dbReference type="Pfam" id="PF13305">
    <property type="entry name" value="TetR_C_33"/>
    <property type="match status" value="1"/>
</dbReference>
<dbReference type="SUPFAM" id="SSF48498">
    <property type="entry name" value="Tetracyclin repressor-like, C-terminal domain"/>
    <property type="match status" value="1"/>
</dbReference>
<keyword evidence="3" id="KW-0804">Transcription</keyword>
<dbReference type="PANTHER" id="PTHR30055:SF234">
    <property type="entry name" value="HTH-TYPE TRANSCRIPTIONAL REGULATOR BETI"/>
    <property type="match status" value="1"/>
</dbReference>
<dbReference type="InterPro" id="IPR001647">
    <property type="entry name" value="HTH_TetR"/>
</dbReference>
<evidence type="ECO:0000313" key="6">
    <source>
        <dbReference type="EMBL" id="MCC9295623.1"/>
    </source>
</evidence>
<gene>
    <name evidence="6" type="ORF">LN736_12215</name>
</gene>
<dbReference type="EMBL" id="JAJJPB010000016">
    <property type="protein sequence ID" value="MCC9295623.1"/>
    <property type="molecule type" value="Genomic_DNA"/>
</dbReference>
<dbReference type="InterPro" id="IPR025996">
    <property type="entry name" value="MT1864/Rv1816-like_C"/>
</dbReference>
<keyword evidence="2 4" id="KW-0238">DNA-binding</keyword>
<evidence type="ECO:0000313" key="7">
    <source>
        <dbReference type="Proteomes" id="UP001165422"/>
    </source>
</evidence>
<keyword evidence="1" id="KW-0805">Transcription regulation</keyword>
<feature type="domain" description="HTH tetR-type" evidence="5">
    <location>
        <begin position="6"/>
        <end position="66"/>
    </location>
</feature>
<dbReference type="PROSITE" id="PS50977">
    <property type="entry name" value="HTH_TETR_2"/>
    <property type="match status" value="1"/>
</dbReference>
<dbReference type="InterPro" id="IPR009057">
    <property type="entry name" value="Homeodomain-like_sf"/>
</dbReference>
<evidence type="ECO:0000259" key="5">
    <source>
        <dbReference type="PROSITE" id="PS50977"/>
    </source>
</evidence>
<dbReference type="InterPro" id="IPR036271">
    <property type="entry name" value="Tet_transcr_reg_TetR-rel_C_sf"/>
</dbReference>
<dbReference type="Gene3D" id="1.10.10.60">
    <property type="entry name" value="Homeodomain-like"/>
    <property type="match status" value="1"/>
</dbReference>
<reference evidence="6" key="1">
    <citation type="submission" date="2021-11" db="EMBL/GenBank/DDBJ databases">
        <authorList>
            <person name="Qingchun L."/>
            <person name="Dong Z."/>
            <person name="Zongwei Q."/>
            <person name="Jia Z."/>
            <person name="Duotao L."/>
        </authorList>
    </citation>
    <scope>NUCLEOTIDE SEQUENCE</scope>
    <source>
        <strain evidence="6">WLY-B-L2</strain>
    </source>
</reference>
<evidence type="ECO:0000256" key="1">
    <source>
        <dbReference type="ARBA" id="ARBA00023015"/>
    </source>
</evidence>
<proteinExistence type="predicted"/>
<evidence type="ECO:0000256" key="3">
    <source>
        <dbReference type="ARBA" id="ARBA00023163"/>
    </source>
</evidence>
<dbReference type="Pfam" id="PF00440">
    <property type="entry name" value="TetR_N"/>
    <property type="match status" value="1"/>
</dbReference>
<comment type="caution">
    <text evidence="6">The sequence shown here is derived from an EMBL/GenBank/DDBJ whole genome shotgun (WGS) entry which is preliminary data.</text>
</comment>
<keyword evidence="7" id="KW-1185">Reference proteome</keyword>
<protein>
    <submittedName>
        <fullName evidence="6">TetR/AcrR family transcriptional regulator</fullName>
    </submittedName>
</protein>
<dbReference type="Gene3D" id="1.10.357.10">
    <property type="entry name" value="Tetracycline Repressor, domain 2"/>
    <property type="match status" value="1"/>
</dbReference>